<protein>
    <submittedName>
        <fullName evidence="1">SpoIIAA-like</fullName>
    </submittedName>
</protein>
<dbReference type="InterPro" id="IPR036513">
    <property type="entry name" value="STAS_dom_sf"/>
</dbReference>
<dbReference type="RefSeq" id="WP_072855396.1">
    <property type="nucleotide sequence ID" value="NZ_FQUE01000001.1"/>
</dbReference>
<name>A0A1M4T6E2_LOKAT</name>
<dbReference type="InterPro" id="IPR021866">
    <property type="entry name" value="SpoIIAA-like"/>
</dbReference>
<accession>A0A1M4T6E2</accession>
<organism evidence="1 2">
    <name type="scientific">Loktanella atrilutea</name>
    <dbReference type="NCBI Taxonomy" id="366533"/>
    <lineage>
        <taxon>Bacteria</taxon>
        <taxon>Pseudomonadati</taxon>
        <taxon>Pseudomonadota</taxon>
        <taxon>Alphaproteobacteria</taxon>
        <taxon>Rhodobacterales</taxon>
        <taxon>Roseobacteraceae</taxon>
        <taxon>Loktanella</taxon>
    </lineage>
</organism>
<evidence type="ECO:0000313" key="2">
    <source>
        <dbReference type="Proteomes" id="UP000183987"/>
    </source>
</evidence>
<sequence length="131" mass="14170">MTTIHGVVPLPTDYDHVYAFDITDNLDATGMGEMGQILNAAFDNQPGKINVLLRFKDFDESDAGVGINLSALKAEMRSLTHIARYAVVGAPAGASGMIAFFNHIIPVDARTFEAQDEQAAWDFVNVAQKLA</sequence>
<dbReference type="AlphaFoldDB" id="A0A1M4T6E2"/>
<keyword evidence="2" id="KW-1185">Reference proteome</keyword>
<gene>
    <name evidence="1" type="ORF">SAMN05444339_101267</name>
</gene>
<dbReference type="Gene3D" id="3.40.50.10600">
    <property type="entry name" value="SpoIIaa-like domains"/>
    <property type="match status" value="1"/>
</dbReference>
<dbReference type="Pfam" id="PF11964">
    <property type="entry name" value="SpoIIAA-like"/>
    <property type="match status" value="1"/>
</dbReference>
<dbReference type="OrthoDB" id="5457369at2"/>
<dbReference type="Proteomes" id="UP000183987">
    <property type="component" value="Unassembled WGS sequence"/>
</dbReference>
<dbReference type="STRING" id="366533.SAMN05444339_101267"/>
<evidence type="ECO:0000313" key="1">
    <source>
        <dbReference type="EMBL" id="SHE39924.1"/>
    </source>
</evidence>
<dbReference type="EMBL" id="FQUE01000001">
    <property type="protein sequence ID" value="SHE39924.1"/>
    <property type="molecule type" value="Genomic_DNA"/>
</dbReference>
<dbReference type="InterPro" id="IPR038396">
    <property type="entry name" value="SpoIIAA-like_sf"/>
</dbReference>
<reference evidence="2" key="1">
    <citation type="submission" date="2016-11" db="EMBL/GenBank/DDBJ databases">
        <authorList>
            <person name="Varghese N."/>
            <person name="Submissions S."/>
        </authorList>
    </citation>
    <scope>NUCLEOTIDE SEQUENCE [LARGE SCALE GENOMIC DNA]</scope>
    <source>
        <strain evidence="2">DSM 29326</strain>
    </source>
</reference>
<proteinExistence type="predicted"/>
<dbReference type="SUPFAM" id="SSF52091">
    <property type="entry name" value="SpoIIaa-like"/>
    <property type="match status" value="1"/>
</dbReference>